<reference evidence="1 2" key="1">
    <citation type="submission" date="2020-04" db="EMBL/GenBank/DDBJ databases">
        <title>MicrobeNet Type strains.</title>
        <authorList>
            <person name="Nicholson A.C."/>
        </authorList>
    </citation>
    <scope>NUCLEOTIDE SEQUENCE [LARGE SCALE GENOMIC DNA]</scope>
    <source>
        <strain evidence="1 2">ATCC BAA-788</strain>
    </source>
</reference>
<gene>
    <name evidence="1" type="ORF">HGA03_07025</name>
</gene>
<evidence type="ECO:0000313" key="1">
    <source>
        <dbReference type="EMBL" id="NKY22417.1"/>
    </source>
</evidence>
<keyword evidence="2" id="KW-1185">Reference proteome</keyword>
<dbReference type="Proteomes" id="UP000581206">
    <property type="component" value="Unassembled WGS sequence"/>
</dbReference>
<accession>A0A7X6QYR8</accession>
<dbReference type="EMBL" id="JAAXOX010000003">
    <property type="protein sequence ID" value="NKY22417.1"/>
    <property type="molecule type" value="Genomic_DNA"/>
</dbReference>
<comment type="caution">
    <text evidence="1">The sequence shown here is derived from an EMBL/GenBank/DDBJ whole genome shotgun (WGS) entry which is preliminary data.</text>
</comment>
<dbReference type="AlphaFoldDB" id="A0A7X6QYR8"/>
<name>A0A7X6QYR8_9CELL</name>
<dbReference type="RefSeq" id="WP_168629555.1">
    <property type="nucleotide sequence ID" value="NZ_BONL01000039.1"/>
</dbReference>
<evidence type="ECO:0000313" key="2">
    <source>
        <dbReference type="Proteomes" id="UP000581206"/>
    </source>
</evidence>
<protein>
    <submittedName>
        <fullName evidence="1">Uncharacterized protein</fullName>
    </submittedName>
</protein>
<proteinExistence type="predicted"/>
<organism evidence="1 2">
    <name type="scientific">Cellulomonas denverensis</name>
    <dbReference type="NCBI Taxonomy" id="264297"/>
    <lineage>
        <taxon>Bacteria</taxon>
        <taxon>Bacillati</taxon>
        <taxon>Actinomycetota</taxon>
        <taxon>Actinomycetes</taxon>
        <taxon>Micrococcales</taxon>
        <taxon>Cellulomonadaceae</taxon>
        <taxon>Cellulomonas</taxon>
    </lineage>
</organism>
<sequence>MNAQLLFPNVLRRLLESFLGFKKPGSTGDFVRSMRTALAELDSTTGRDNSGIRVHVTRFAHQYSHSEPPDVMRFVPPDELGTTTAQAFAFMDLLDHDHYAGLCAFTGGVRRLPRSRLRLIPVAERPDQPGILSAAEDLRRISVARRSSLSVVAAPLSVAE</sequence>